<gene>
    <name evidence="1" type="ORF">RPERSI_LOCUS20514</name>
</gene>
<accession>A0ACA9RKE7</accession>
<feature type="non-terminal residue" evidence="1">
    <location>
        <position position="1"/>
    </location>
</feature>
<keyword evidence="2" id="KW-1185">Reference proteome</keyword>
<feature type="non-terminal residue" evidence="1">
    <location>
        <position position="337"/>
    </location>
</feature>
<proteinExistence type="predicted"/>
<protein>
    <submittedName>
        <fullName evidence="1">11688_t:CDS:1</fullName>
    </submittedName>
</protein>
<dbReference type="EMBL" id="CAJVQC010058170">
    <property type="protein sequence ID" value="CAG8798382.1"/>
    <property type="molecule type" value="Genomic_DNA"/>
</dbReference>
<dbReference type="Proteomes" id="UP000789920">
    <property type="component" value="Unassembled WGS sequence"/>
</dbReference>
<evidence type="ECO:0000313" key="1">
    <source>
        <dbReference type="EMBL" id="CAG8798382.1"/>
    </source>
</evidence>
<comment type="caution">
    <text evidence="1">The sequence shown here is derived from an EMBL/GenBank/DDBJ whole genome shotgun (WGS) entry which is preliminary data.</text>
</comment>
<organism evidence="1 2">
    <name type="scientific">Racocetra persica</name>
    <dbReference type="NCBI Taxonomy" id="160502"/>
    <lineage>
        <taxon>Eukaryota</taxon>
        <taxon>Fungi</taxon>
        <taxon>Fungi incertae sedis</taxon>
        <taxon>Mucoromycota</taxon>
        <taxon>Glomeromycotina</taxon>
        <taxon>Glomeromycetes</taxon>
        <taxon>Diversisporales</taxon>
        <taxon>Gigasporaceae</taxon>
        <taxon>Racocetra</taxon>
    </lineage>
</organism>
<reference evidence="1" key="1">
    <citation type="submission" date="2021-06" db="EMBL/GenBank/DDBJ databases">
        <authorList>
            <person name="Kallberg Y."/>
            <person name="Tangrot J."/>
            <person name="Rosling A."/>
        </authorList>
    </citation>
    <scope>NUCLEOTIDE SEQUENCE</scope>
    <source>
        <strain evidence="1">MA461A</strain>
    </source>
</reference>
<name>A0ACA9RKE7_9GLOM</name>
<evidence type="ECO:0000313" key="2">
    <source>
        <dbReference type="Proteomes" id="UP000789920"/>
    </source>
</evidence>
<sequence>ERNQLLQELGEKDEYIHDLKTKTSRLEYGARQFLDSINLCLNYLKSAQNNQKSRKSYKRPSLPVRHDSKLLSSNNDSDYKVELVIPQLDPVSDNAVNNVITNVSVNNNRPVLHNNSRRESINSRRESINSRRESITGSQISLDDIPDLDDYDLDGSEDIADFDAFIFENHIISQFHEEPEEIDYDQDGDDHITNDILRPSSSVSKSENFCSSCNTLLAQVDQHIEERAYLKRDLSALAISLSDEQSLCAKIQSSKISLEQEIDDWINGMFEKINQMVFDEANTREELEHLNRETKGKLENALKSSGSRQNRLREMKTLLVHLDSTKQRQAAPPLNVR</sequence>